<keyword evidence="2" id="KW-1185">Reference proteome</keyword>
<protein>
    <submittedName>
        <fullName evidence="1">Uncharacterized protein</fullName>
    </submittedName>
</protein>
<comment type="caution">
    <text evidence="1">The sequence shown here is derived from an EMBL/GenBank/DDBJ whole genome shotgun (WGS) entry which is preliminary data.</text>
</comment>
<evidence type="ECO:0000313" key="1">
    <source>
        <dbReference type="EMBL" id="MED6196344.1"/>
    </source>
</evidence>
<accession>A0ABU6XGT4</accession>
<sequence>MTFGALSYLPDYYLKQRMLKEIYNHYDIYENTIYLVAGAVNITMEKIGNALGLSSIVYSKIHFSFLCSPFQPEQQCKSQDAEGNVLAMRETNENPLKGNLKPVPDPVESPSSKMIAQVLLSMNADSAPSFELGIDFENETQPRQEPILFNEAVSTIYDMDNQIQQLRDQFKPLN</sequence>
<reference evidence="1 2" key="1">
    <citation type="journal article" date="2023" name="Plants (Basel)">
        <title>Bridging the Gap: Combining Genomics and Transcriptomics Approaches to Understand Stylosanthes scabra, an Orphan Legume from the Brazilian Caatinga.</title>
        <authorList>
            <person name="Ferreira-Neto J.R.C."/>
            <person name="da Silva M.D."/>
            <person name="Binneck E."/>
            <person name="de Melo N.F."/>
            <person name="da Silva R.H."/>
            <person name="de Melo A.L.T.M."/>
            <person name="Pandolfi V."/>
            <person name="Bustamante F.O."/>
            <person name="Brasileiro-Vidal A.C."/>
            <person name="Benko-Iseppon A.M."/>
        </authorList>
    </citation>
    <scope>NUCLEOTIDE SEQUENCE [LARGE SCALE GENOMIC DNA]</scope>
    <source>
        <tissue evidence="1">Leaves</tissue>
    </source>
</reference>
<name>A0ABU6XGT4_9FABA</name>
<organism evidence="1 2">
    <name type="scientific">Stylosanthes scabra</name>
    <dbReference type="NCBI Taxonomy" id="79078"/>
    <lineage>
        <taxon>Eukaryota</taxon>
        <taxon>Viridiplantae</taxon>
        <taxon>Streptophyta</taxon>
        <taxon>Embryophyta</taxon>
        <taxon>Tracheophyta</taxon>
        <taxon>Spermatophyta</taxon>
        <taxon>Magnoliopsida</taxon>
        <taxon>eudicotyledons</taxon>
        <taxon>Gunneridae</taxon>
        <taxon>Pentapetalae</taxon>
        <taxon>rosids</taxon>
        <taxon>fabids</taxon>
        <taxon>Fabales</taxon>
        <taxon>Fabaceae</taxon>
        <taxon>Papilionoideae</taxon>
        <taxon>50 kb inversion clade</taxon>
        <taxon>dalbergioids sensu lato</taxon>
        <taxon>Dalbergieae</taxon>
        <taxon>Pterocarpus clade</taxon>
        <taxon>Stylosanthes</taxon>
    </lineage>
</organism>
<dbReference type="EMBL" id="JASCZI010211741">
    <property type="protein sequence ID" value="MED6196344.1"/>
    <property type="molecule type" value="Genomic_DNA"/>
</dbReference>
<evidence type="ECO:0000313" key="2">
    <source>
        <dbReference type="Proteomes" id="UP001341840"/>
    </source>
</evidence>
<proteinExistence type="predicted"/>
<dbReference type="Proteomes" id="UP001341840">
    <property type="component" value="Unassembled WGS sequence"/>
</dbReference>
<gene>
    <name evidence="1" type="ORF">PIB30_046641</name>
</gene>